<proteinExistence type="predicted"/>
<feature type="region of interest" description="Disordered" evidence="1">
    <location>
        <begin position="152"/>
        <end position="175"/>
    </location>
</feature>
<dbReference type="RefSeq" id="WP_145911514.1">
    <property type="nucleotide sequence ID" value="NZ_BAAAMZ010000022.1"/>
</dbReference>
<gene>
    <name evidence="2" type="ORF">FHX73_1889</name>
</gene>
<feature type="compositionally biased region" description="Low complexity" evidence="1">
    <location>
        <begin position="162"/>
        <end position="175"/>
    </location>
</feature>
<organism evidence="2 3">
    <name type="scientific">Kitasatospora viridis</name>
    <dbReference type="NCBI Taxonomy" id="281105"/>
    <lineage>
        <taxon>Bacteria</taxon>
        <taxon>Bacillati</taxon>
        <taxon>Actinomycetota</taxon>
        <taxon>Actinomycetes</taxon>
        <taxon>Kitasatosporales</taxon>
        <taxon>Streptomycetaceae</taxon>
        <taxon>Kitasatospora</taxon>
    </lineage>
</organism>
<evidence type="ECO:0000313" key="3">
    <source>
        <dbReference type="Proteomes" id="UP000317940"/>
    </source>
</evidence>
<reference evidence="2 3" key="1">
    <citation type="submission" date="2019-06" db="EMBL/GenBank/DDBJ databases">
        <title>Sequencing the genomes of 1000 actinobacteria strains.</title>
        <authorList>
            <person name="Klenk H.-P."/>
        </authorList>
    </citation>
    <scope>NUCLEOTIDE SEQUENCE [LARGE SCALE GENOMIC DNA]</scope>
    <source>
        <strain evidence="2 3">DSM 44826</strain>
    </source>
</reference>
<dbReference type="EMBL" id="VIWT01000008">
    <property type="protein sequence ID" value="TWF71718.1"/>
    <property type="molecule type" value="Genomic_DNA"/>
</dbReference>
<dbReference type="Proteomes" id="UP000317940">
    <property type="component" value="Unassembled WGS sequence"/>
</dbReference>
<dbReference type="AlphaFoldDB" id="A0A561SA17"/>
<accession>A0A561SA17</accession>
<evidence type="ECO:0000256" key="1">
    <source>
        <dbReference type="SAM" id="MobiDB-lite"/>
    </source>
</evidence>
<protein>
    <submittedName>
        <fullName evidence="2">Uncharacterized protein</fullName>
    </submittedName>
</protein>
<comment type="caution">
    <text evidence="2">The sequence shown here is derived from an EMBL/GenBank/DDBJ whole genome shotgun (WGS) entry which is preliminary data.</text>
</comment>
<evidence type="ECO:0000313" key="2">
    <source>
        <dbReference type="EMBL" id="TWF71718.1"/>
    </source>
</evidence>
<sequence length="175" mass="19275">MNATTPAAGIRTGFRLTTLSRDTLTDNMNFGPVRDALDAAADDADLKNRTLCLWEIIDTGKPSIMGGTVQDWRLVTLVNPAPQQYRTLHDAECDPEEQGYCSCKRRMPVDPPAWVNLFAGHTLSSMFYLSPQTRAQLTALRWPFPENANQWTYPGVADTDPDATPDATSATEPTA</sequence>
<name>A0A561SA17_9ACTN</name>
<keyword evidence="3" id="KW-1185">Reference proteome</keyword>